<accession>A0AA36IFB8</accession>
<dbReference type="Pfam" id="PF10442">
    <property type="entry name" value="FIST_C"/>
    <property type="match status" value="1"/>
</dbReference>
<evidence type="ECO:0000313" key="2">
    <source>
        <dbReference type="EMBL" id="CAJ1386698.1"/>
    </source>
</evidence>
<organism evidence="2 3">
    <name type="scientific">Effrenium voratum</name>
    <dbReference type="NCBI Taxonomy" id="2562239"/>
    <lineage>
        <taxon>Eukaryota</taxon>
        <taxon>Sar</taxon>
        <taxon>Alveolata</taxon>
        <taxon>Dinophyceae</taxon>
        <taxon>Suessiales</taxon>
        <taxon>Symbiodiniaceae</taxon>
        <taxon>Effrenium</taxon>
    </lineage>
</organism>
<dbReference type="AlphaFoldDB" id="A0AA36IFB8"/>
<proteinExistence type="predicted"/>
<dbReference type="PANTHER" id="PTHR14939">
    <property type="entry name" value="F-BOX ONLY PROTEIN 22"/>
    <property type="match status" value="1"/>
</dbReference>
<dbReference type="InterPro" id="IPR013702">
    <property type="entry name" value="FIST_domain_N"/>
</dbReference>
<reference evidence="2" key="1">
    <citation type="submission" date="2023-08" db="EMBL/GenBank/DDBJ databases">
        <authorList>
            <person name="Chen Y."/>
            <person name="Shah S."/>
            <person name="Dougan E. K."/>
            <person name="Thang M."/>
            <person name="Chan C."/>
        </authorList>
    </citation>
    <scope>NUCLEOTIDE SEQUENCE</scope>
</reference>
<dbReference type="PANTHER" id="PTHR14939:SF5">
    <property type="entry name" value="F-BOX ONLY PROTEIN 22"/>
    <property type="match status" value="1"/>
</dbReference>
<dbReference type="Proteomes" id="UP001178507">
    <property type="component" value="Unassembled WGS sequence"/>
</dbReference>
<feature type="domain" description="FIST" evidence="1">
    <location>
        <begin position="54"/>
        <end position="246"/>
    </location>
</feature>
<name>A0AA36IFB8_9DINO</name>
<protein>
    <recommendedName>
        <fullName evidence="1">FIST domain-containing protein</fullName>
    </recommendedName>
</protein>
<comment type="caution">
    <text evidence="2">The sequence shown here is derived from an EMBL/GenBank/DDBJ whole genome shotgun (WGS) entry which is preliminary data.</text>
</comment>
<dbReference type="EMBL" id="CAUJNA010001402">
    <property type="protein sequence ID" value="CAJ1386698.1"/>
    <property type="molecule type" value="Genomic_DNA"/>
</dbReference>
<evidence type="ECO:0000259" key="1">
    <source>
        <dbReference type="SMART" id="SM00897"/>
    </source>
</evidence>
<sequence length="428" mass="45045">MRALARVAARRALRGAAASVAKLARGHASSALVAGEAEAEEAARKLIEKLPEKRNGLLLYLAKGYGARSECIGPLLHEHLGSDAVVLGCNSEGGVMAQGRELQKETFALAALLLDLPGLQARPFAGDLEQLPSLKRGGRWSSGTDRSALAFCSLPVSAGDPQSWVCMLDIALTGRSGRPPVLVGGMPVGGYAYVDGEMKASGAFGVVLEGASCSPVVCQGSEPFGPFMEITAVQQQHVIREINGQSPRDLLLPLLNGPQVPGTGSSMAGIFVDPKPESGEHGSWTDAHLAAAALGGRPNCLSRPMHAFTQEGYLVLSPLTDMTPYAPGMQLQLQCFSPQHALRDLRSRAETDLALHGRPPDAVVMVSCGARGSELYGEEGVESAILREVWGCDVPMLGFFAGGEFGPVGLRTYVHGYTTSCMMIRSGQ</sequence>
<dbReference type="InterPro" id="IPR019494">
    <property type="entry name" value="FIST_C"/>
</dbReference>
<dbReference type="SMART" id="SM00897">
    <property type="entry name" value="FIST"/>
    <property type="match status" value="1"/>
</dbReference>
<evidence type="ECO:0000313" key="3">
    <source>
        <dbReference type="Proteomes" id="UP001178507"/>
    </source>
</evidence>
<gene>
    <name evidence="2" type="ORF">EVOR1521_LOCUS12929</name>
</gene>
<keyword evidence="3" id="KW-1185">Reference proteome</keyword>
<dbReference type="Pfam" id="PF08495">
    <property type="entry name" value="FIST"/>
    <property type="match status" value="1"/>
</dbReference>